<proteinExistence type="predicted"/>
<organism evidence="1 2">
    <name type="scientific">Pleurodeles waltl</name>
    <name type="common">Iberian ribbed newt</name>
    <dbReference type="NCBI Taxonomy" id="8319"/>
    <lineage>
        <taxon>Eukaryota</taxon>
        <taxon>Metazoa</taxon>
        <taxon>Chordata</taxon>
        <taxon>Craniata</taxon>
        <taxon>Vertebrata</taxon>
        <taxon>Euteleostomi</taxon>
        <taxon>Amphibia</taxon>
        <taxon>Batrachia</taxon>
        <taxon>Caudata</taxon>
        <taxon>Salamandroidea</taxon>
        <taxon>Salamandridae</taxon>
        <taxon>Pleurodelinae</taxon>
        <taxon>Pleurodeles</taxon>
    </lineage>
</organism>
<reference evidence="1" key="1">
    <citation type="journal article" date="2022" name="bioRxiv">
        <title>Sequencing and chromosome-scale assembly of the giantPleurodeles waltlgenome.</title>
        <authorList>
            <person name="Brown T."/>
            <person name="Elewa A."/>
            <person name="Iarovenko S."/>
            <person name="Subramanian E."/>
            <person name="Araus A.J."/>
            <person name="Petzold A."/>
            <person name="Susuki M."/>
            <person name="Suzuki K.-i.T."/>
            <person name="Hayashi T."/>
            <person name="Toyoda A."/>
            <person name="Oliveira C."/>
            <person name="Osipova E."/>
            <person name="Leigh N.D."/>
            <person name="Simon A."/>
            <person name="Yun M.H."/>
        </authorList>
    </citation>
    <scope>NUCLEOTIDE SEQUENCE</scope>
    <source>
        <strain evidence="1">20211129_DDA</strain>
        <tissue evidence="1">Liver</tissue>
    </source>
</reference>
<keyword evidence="2" id="KW-1185">Reference proteome</keyword>
<dbReference type="AlphaFoldDB" id="A0AAV7X1N8"/>
<protein>
    <submittedName>
        <fullName evidence="1">Uncharacterized protein</fullName>
    </submittedName>
</protein>
<gene>
    <name evidence="1" type="ORF">NDU88_006136</name>
</gene>
<evidence type="ECO:0000313" key="1">
    <source>
        <dbReference type="EMBL" id="KAJ1218558.1"/>
    </source>
</evidence>
<dbReference type="EMBL" id="JANPWB010000001">
    <property type="protein sequence ID" value="KAJ1218558.1"/>
    <property type="molecule type" value="Genomic_DNA"/>
</dbReference>
<sequence>MKDGKFPPENTYTQTLGDCTAQLAELKTLVMALEHTDHEQTMLIVYINGPGVEAADTPFDINDRVTVLQDLQQFRSDNAYANAASFGIRDVPVRSTGCIPKLGDLMHEKIVVKKEFGPSHRAPVLVLGIHGTRTVILLPLPGSKENPFVSIYNVKLHHVANTAQQT</sequence>
<evidence type="ECO:0000313" key="2">
    <source>
        <dbReference type="Proteomes" id="UP001066276"/>
    </source>
</evidence>
<comment type="caution">
    <text evidence="1">The sequence shown here is derived from an EMBL/GenBank/DDBJ whole genome shotgun (WGS) entry which is preliminary data.</text>
</comment>
<name>A0AAV7X1N8_PLEWA</name>
<dbReference type="Proteomes" id="UP001066276">
    <property type="component" value="Chromosome 1_1"/>
</dbReference>
<accession>A0AAV7X1N8</accession>